<dbReference type="RefSeq" id="WP_305351710.1">
    <property type="nucleotide sequence ID" value="NZ_BBFN01000012.1"/>
</dbReference>
<evidence type="ECO:0000313" key="1">
    <source>
        <dbReference type="EMBL" id="SEF72283.1"/>
    </source>
</evidence>
<name>A0A1H5UB73_9BACT</name>
<reference evidence="2" key="1">
    <citation type="submission" date="2016-10" db="EMBL/GenBank/DDBJ databases">
        <authorList>
            <person name="Varghese N."/>
            <person name="Submissions S."/>
        </authorList>
    </citation>
    <scope>NUCLEOTIDE SEQUENCE [LARGE SCALE GENOMIC DNA]</scope>
    <source>
        <strain evidence="2">DSM 17298</strain>
    </source>
</reference>
<evidence type="ECO:0000313" key="2">
    <source>
        <dbReference type="Proteomes" id="UP000236736"/>
    </source>
</evidence>
<accession>A0A1H5UB73</accession>
<gene>
    <name evidence="1" type="ORF">SAMN03080598_01160</name>
</gene>
<dbReference type="AlphaFoldDB" id="A0A1H5UB73"/>
<proteinExistence type="predicted"/>
<dbReference type="Proteomes" id="UP000236736">
    <property type="component" value="Unassembled WGS sequence"/>
</dbReference>
<organism evidence="1 2">
    <name type="scientific">Algoriphagus boritolerans DSM 17298 = JCM 18970</name>
    <dbReference type="NCBI Taxonomy" id="1120964"/>
    <lineage>
        <taxon>Bacteria</taxon>
        <taxon>Pseudomonadati</taxon>
        <taxon>Bacteroidota</taxon>
        <taxon>Cytophagia</taxon>
        <taxon>Cytophagales</taxon>
        <taxon>Cyclobacteriaceae</taxon>
        <taxon>Algoriphagus</taxon>
    </lineage>
</organism>
<dbReference type="EMBL" id="FNVR01000004">
    <property type="protein sequence ID" value="SEF72283.1"/>
    <property type="molecule type" value="Genomic_DNA"/>
</dbReference>
<keyword evidence="2" id="KW-1185">Reference proteome</keyword>
<protein>
    <submittedName>
        <fullName evidence="1">Uncharacterized protein</fullName>
    </submittedName>
</protein>
<sequence>MLAVSRAKKLRVSRPRRVTANMILKPRNAAQMVILKKIQKDVTDSVRITLAIAHPIVLFRYCLPMPNFQVV</sequence>